<dbReference type="OrthoDB" id="10264738at2759"/>
<evidence type="ECO:0000259" key="6">
    <source>
        <dbReference type="PROSITE" id="PS51746"/>
    </source>
</evidence>
<reference evidence="8" key="1">
    <citation type="journal article" date="2019" name="Nat. Commun.">
        <title>Expansion of phycobilisome linker gene families in mesophilic red algae.</title>
        <authorList>
            <person name="Lee J."/>
            <person name="Kim D."/>
            <person name="Bhattacharya D."/>
            <person name="Yoon H.S."/>
        </authorList>
    </citation>
    <scope>NUCLEOTIDE SEQUENCE [LARGE SCALE GENOMIC DNA]</scope>
    <source>
        <strain evidence="8">CCMP 1328</strain>
    </source>
</reference>
<evidence type="ECO:0000256" key="3">
    <source>
        <dbReference type="ARBA" id="ARBA00022912"/>
    </source>
</evidence>
<feature type="domain" description="PPM-type phosphatase" evidence="6">
    <location>
        <begin position="23"/>
        <end position="412"/>
    </location>
</feature>
<dbReference type="CDD" id="cd00143">
    <property type="entry name" value="PP2Cc"/>
    <property type="match status" value="1"/>
</dbReference>
<protein>
    <submittedName>
        <fullName evidence="7">Protein phosphatase 2C-like 2</fullName>
    </submittedName>
</protein>
<dbReference type="OMA" id="FYCANIG"/>
<evidence type="ECO:0000313" key="8">
    <source>
        <dbReference type="Proteomes" id="UP000324585"/>
    </source>
</evidence>
<evidence type="ECO:0000256" key="2">
    <source>
        <dbReference type="ARBA" id="ARBA00022801"/>
    </source>
</evidence>
<dbReference type="SUPFAM" id="SSF81606">
    <property type="entry name" value="PP2C-like"/>
    <property type="match status" value="1"/>
</dbReference>
<sequence>MGQYLSTPVTQKETETGKNEYLEYAVSAMQGWRISMEDAHIAALDGLSDGKKNVALFGVFDGHGGREVALFCERYMARELASLESFQQGDYETALPELFHRMDNMLADERNHKELELLKSDNADAANAPHSAPPASTSDSITKVSQSAAVAVQRGAAADSSDSSGEAAAAPSGTMPLQEALVLLQKLAETSVGKGGGGAGGPNDSRDDFGAALGEQIRGLSSERQAQVCSLPDFPINAGCTSVVALIVDNVIYVANAGDSKAVLCRGGQAVPMSFEHKPDSEIETARIQKAGGFVSAVGRVNNNLNLSRSIGDLKYKMNPNVLPKDQMITAEPDVQKQVITKDDEFLFIACDGVWDVLSNEQAIEFVRNRMKAGNRSLAQVCEDVFDHCISEDPRRTSGLGGDNMTCLIVKFNHGS</sequence>
<keyword evidence="3 4" id="KW-0904">Protein phosphatase</keyword>
<gene>
    <name evidence="7" type="ORF">FVE85_1463</name>
</gene>
<keyword evidence="1" id="KW-0479">Metal-binding</keyword>
<accession>A0A5J4YVU6</accession>
<dbReference type="InterPro" id="IPR036457">
    <property type="entry name" value="PPM-type-like_dom_sf"/>
</dbReference>
<dbReference type="AlphaFoldDB" id="A0A5J4YVU6"/>
<dbReference type="PANTHER" id="PTHR13832">
    <property type="entry name" value="PROTEIN PHOSPHATASE 2C"/>
    <property type="match status" value="1"/>
</dbReference>
<dbReference type="PANTHER" id="PTHR13832:SF840">
    <property type="entry name" value="PROTEIN PHOSPHATASE 2C 60-RELATED"/>
    <property type="match status" value="1"/>
</dbReference>
<dbReference type="InterPro" id="IPR000222">
    <property type="entry name" value="PP2C_BS"/>
</dbReference>
<evidence type="ECO:0000256" key="1">
    <source>
        <dbReference type="ARBA" id="ARBA00022723"/>
    </source>
</evidence>
<keyword evidence="2 4" id="KW-0378">Hydrolase</keyword>
<comment type="similarity">
    <text evidence="4">Belongs to the PP2C family.</text>
</comment>
<dbReference type="EMBL" id="VRMN01000003">
    <property type="protein sequence ID" value="KAA8495308.1"/>
    <property type="molecule type" value="Genomic_DNA"/>
</dbReference>
<evidence type="ECO:0000313" key="7">
    <source>
        <dbReference type="EMBL" id="KAA8495308.1"/>
    </source>
</evidence>
<dbReference type="Proteomes" id="UP000324585">
    <property type="component" value="Unassembled WGS sequence"/>
</dbReference>
<dbReference type="SMART" id="SM00332">
    <property type="entry name" value="PP2Cc"/>
    <property type="match status" value="1"/>
</dbReference>
<dbReference type="GO" id="GO:0004722">
    <property type="term" value="F:protein serine/threonine phosphatase activity"/>
    <property type="evidence" value="ECO:0007669"/>
    <property type="project" value="InterPro"/>
</dbReference>
<keyword evidence="8" id="KW-1185">Reference proteome</keyword>
<organism evidence="7 8">
    <name type="scientific">Porphyridium purpureum</name>
    <name type="common">Red alga</name>
    <name type="synonym">Porphyridium cruentum</name>
    <dbReference type="NCBI Taxonomy" id="35688"/>
    <lineage>
        <taxon>Eukaryota</taxon>
        <taxon>Rhodophyta</taxon>
        <taxon>Bangiophyceae</taxon>
        <taxon>Porphyridiales</taxon>
        <taxon>Porphyridiaceae</taxon>
        <taxon>Porphyridium</taxon>
    </lineage>
</organism>
<comment type="caution">
    <text evidence="7">The sequence shown here is derived from an EMBL/GenBank/DDBJ whole genome shotgun (WGS) entry which is preliminary data.</text>
</comment>
<dbReference type="GO" id="GO:0046872">
    <property type="term" value="F:metal ion binding"/>
    <property type="evidence" value="ECO:0007669"/>
    <property type="project" value="UniProtKB-KW"/>
</dbReference>
<name>A0A5J4YVU6_PORPP</name>
<dbReference type="InterPro" id="IPR015655">
    <property type="entry name" value="PP2C"/>
</dbReference>
<dbReference type="PROSITE" id="PS01032">
    <property type="entry name" value="PPM_1"/>
    <property type="match status" value="1"/>
</dbReference>
<dbReference type="Gene3D" id="3.60.40.10">
    <property type="entry name" value="PPM-type phosphatase domain"/>
    <property type="match status" value="2"/>
</dbReference>
<feature type="region of interest" description="Disordered" evidence="5">
    <location>
        <begin position="124"/>
        <end position="172"/>
    </location>
</feature>
<evidence type="ECO:0000256" key="5">
    <source>
        <dbReference type="SAM" id="MobiDB-lite"/>
    </source>
</evidence>
<dbReference type="PROSITE" id="PS51746">
    <property type="entry name" value="PPM_2"/>
    <property type="match status" value="1"/>
</dbReference>
<dbReference type="InterPro" id="IPR001932">
    <property type="entry name" value="PPM-type_phosphatase-like_dom"/>
</dbReference>
<evidence type="ECO:0000256" key="4">
    <source>
        <dbReference type="RuleBase" id="RU003465"/>
    </source>
</evidence>
<dbReference type="Pfam" id="PF00481">
    <property type="entry name" value="PP2C"/>
    <property type="match status" value="2"/>
</dbReference>
<proteinExistence type="inferred from homology"/>